<reference evidence="5 6" key="1">
    <citation type="submission" date="2023-02" db="EMBL/GenBank/DDBJ databases">
        <authorList>
            <person name="Maleckis M."/>
        </authorList>
    </citation>
    <scope>NUCLEOTIDE SEQUENCE [LARGE SCALE GENOMIC DNA]</scope>
    <source>
        <strain evidence="5 6">P8-A2</strain>
        <plasmid evidence="5">unnamed1</plasmid>
    </source>
</reference>
<dbReference type="Gene3D" id="3.30.470.30">
    <property type="entry name" value="DNA ligase/mRNA capping enzyme"/>
    <property type="match status" value="1"/>
</dbReference>
<dbReference type="InterPro" id="IPR012340">
    <property type="entry name" value="NA-bd_OB-fold"/>
</dbReference>
<dbReference type="Proteomes" id="UP001257627">
    <property type="component" value="Unassembled WGS sequence"/>
</dbReference>
<dbReference type="PROSITE" id="PS50160">
    <property type="entry name" value="DNA_LIGASE_A3"/>
    <property type="match status" value="1"/>
</dbReference>
<dbReference type="CDD" id="cd07970">
    <property type="entry name" value="OBF_DNA_ligase_LigC"/>
    <property type="match status" value="1"/>
</dbReference>
<dbReference type="EMBL" id="JARAKF010000003">
    <property type="protein sequence ID" value="MDU9001261.1"/>
    <property type="molecule type" value="Genomic_DNA"/>
</dbReference>
<dbReference type="Gene3D" id="2.40.50.140">
    <property type="entry name" value="Nucleic acid-binding proteins"/>
    <property type="match status" value="1"/>
</dbReference>
<dbReference type="PANTHER" id="PTHR45674">
    <property type="entry name" value="DNA LIGASE 1/3 FAMILY MEMBER"/>
    <property type="match status" value="1"/>
</dbReference>
<proteinExistence type="inferred from homology"/>
<dbReference type="GO" id="GO:0016874">
    <property type="term" value="F:ligase activity"/>
    <property type="evidence" value="ECO:0007669"/>
    <property type="project" value="UniProtKB-KW"/>
</dbReference>
<dbReference type="InterPro" id="IPR044117">
    <property type="entry name" value="OBF_LigC-like"/>
</dbReference>
<dbReference type="CDD" id="cd07905">
    <property type="entry name" value="Adenylation_DNA_ligase_LigC"/>
    <property type="match status" value="1"/>
</dbReference>
<evidence type="ECO:0000256" key="2">
    <source>
        <dbReference type="ARBA" id="ARBA00022598"/>
    </source>
</evidence>
<evidence type="ECO:0000313" key="6">
    <source>
        <dbReference type="Proteomes" id="UP001257627"/>
    </source>
</evidence>
<keyword evidence="2 5" id="KW-0436">Ligase</keyword>
<gene>
    <name evidence="5" type="ORF">PU648_55255</name>
</gene>
<dbReference type="InterPro" id="IPR012310">
    <property type="entry name" value="DNA_ligase_ATP-dep_cent"/>
</dbReference>
<comment type="catalytic activity">
    <reaction evidence="3">
        <text>ATP + (deoxyribonucleotide)n-3'-hydroxyl + 5'-phospho-(deoxyribonucleotide)m = (deoxyribonucleotide)n+m + AMP + diphosphate.</text>
        <dbReference type="EC" id="6.5.1.1"/>
    </reaction>
</comment>
<sequence>MEWRLPETMLAKAVDELPSGDFAYEAKWDGFRAILSHDPHGAVEIRSRQRTLLNNGFPEIVQAAARDLPPVILDGEVVIWHEDRLAFERLLRRLNRRPAAVAAEVRSSPAHFVAFDILRQGDDGTDLTRLPYLERRARLEALFTEHALAPPWTLCPMTLERDQALSWMQEWAKAGIEGIVAKRLSDTYRGGVRGWQKIRVRHTSEAIVGAVTGRIHAPSTLLLGRLDTSGRLHFVGRTTPLNRTLSRTIGSLLRPSTDQHPWTGRTFSAGWGTKDTLDTTLAEPEMVVEVSADISLDASGRWRHPVRLERARPDLTAADVAPQTAFPER</sequence>
<dbReference type="SUPFAM" id="SSF56091">
    <property type="entry name" value="DNA ligase/mRNA capping enzyme, catalytic domain"/>
    <property type="match status" value="1"/>
</dbReference>
<dbReference type="InterPro" id="IPR050191">
    <property type="entry name" value="ATP-dep_DNA_ligase"/>
</dbReference>
<name>A0ABU3V523_9ACTN</name>
<comment type="similarity">
    <text evidence="1">Belongs to the ATP-dependent DNA ligase family.</text>
</comment>
<dbReference type="PANTHER" id="PTHR45674:SF4">
    <property type="entry name" value="DNA LIGASE 1"/>
    <property type="match status" value="1"/>
</dbReference>
<dbReference type="RefSeq" id="WP_266944083.1">
    <property type="nucleotide sequence ID" value="NZ_JAPEMK010000002.1"/>
</dbReference>
<feature type="domain" description="ATP-dependent DNA ligase family profile" evidence="4">
    <location>
        <begin position="103"/>
        <end position="209"/>
    </location>
</feature>
<organism evidence="5 6">
    <name type="scientific">Streptomyces mirabilis</name>
    <dbReference type="NCBI Taxonomy" id="68239"/>
    <lineage>
        <taxon>Bacteria</taxon>
        <taxon>Bacillati</taxon>
        <taxon>Actinomycetota</taxon>
        <taxon>Actinomycetes</taxon>
        <taxon>Kitasatosporales</taxon>
        <taxon>Streptomycetaceae</taxon>
        <taxon>Streptomyces</taxon>
    </lineage>
</organism>
<dbReference type="InterPro" id="IPR044119">
    <property type="entry name" value="Adenylation_LigC-like"/>
</dbReference>
<keyword evidence="6" id="KW-1185">Reference proteome</keyword>
<keyword evidence="5" id="KW-0614">Plasmid</keyword>
<comment type="caution">
    <text evidence="5">The sequence shown here is derived from an EMBL/GenBank/DDBJ whole genome shotgun (WGS) entry which is preliminary data.</text>
</comment>
<evidence type="ECO:0000256" key="3">
    <source>
        <dbReference type="ARBA" id="ARBA00034003"/>
    </source>
</evidence>
<accession>A0ABU3V523</accession>
<evidence type="ECO:0000313" key="5">
    <source>
        <dbReference type="EMBL" id="MDU9001261.1"/>
    </source>
</evidence>
<evidence type="ECO:0000256" key="1">
    <source>
        <dbReference type="ARBA" id="ARBA00007572"/>
    </source>
</evidence>
<dbReference type="Pfam" id="PF01068">
    <property type="entry name" value="DNA_ligase_A_M"/>
    <property type="match status" value="1"/>
</dbReference>
<protein>
    <submittedName>
        <fullName evidence="5">ATP-dependent DNA ligase</fullName>
    </submittedName>
</protein>
<geneLocation type="plasmid" evidence="5">
    <name>unnamed1</name>
</geneLocation>
<evidence type="ECO:0000259" key="4">
    <source>
        <dbReference type="PROSITE" id="PS50160"/>
    </source>
</evidence>